<name>A0AAD5QPG9_PARTN</name>
<organism evidence="1 2">
    <name type="scientific">Parelaphostrongylus tenuis</name>
    <name type="common">Meningeal worm</name>
    <dbReference type="NCBI Taxonomy" id="148309"/>
    <lineage>
        <taxon>Eukaryota</taxon>
        <taxon>Metazoa</taxon>
        <taxon>Ecdysozoa</taxon>
        <taxon>Nematoda</taxon>
        <taxon>Chromadorea</taxon>
        <taxon>Rhabditida</taxon>
        <taxon>Rhabditina</taxon>
        <taxon>Rhabditomorpha</taxon>
        <taxon>Strongyloidea</taxon>
        <taxon>Metastrongylidae</taxon>
        <taxon>Parelaphostrongylus</taxon>
    </lineage>
</organism>
<dbReference type="Proteomes" id="UP001196413">
    <property type="component" value="Unassembled WGS sequence"/>
</dbReference>
<keyword evidence="2" id="KW-1185">Reference proteome</keyword>
<evidence type="ECO:0000313" key="2">
    <source>
        <dbReference type="Proteomes" id="UP001196413"/>
    </source>
</evidence>
<comment type="caution">
    <text evidence="1">The sequence shown here is derived from an EMBL/GenBank/DDBJ whole genome shotgun (WGS) entry which is preliminary data.</text>
</comment>
<dbReference type="AlphaFoldDB" id="A0AAD5QPG9"/>
<accession>A0AAD5QPG9</accession>
<reference evidence="1" key="1">
    <citation type="submission" date="2021-06" db="EMBL/GenBank/DDBJ databases">
        <title>Parelaphostrongylus tenuis whole genome reference sequence.</title>
        <authorList>
            <person name="Garwood T.J."/>
            <person name="Larsen P.A."/>
            <person name="Fountain-Jones N.M."/>
            <person name="Garbe J.R."/>
            <person name="Macchietto M.G."/>
            <person name="Kania S.A."/>
            <person name="Gerhold R.W."/>
            <person name="Richards J.E."/>
            <person name="Wolf T.M."/>
        </authorList>
    </citation>
    <scope>NUCLEOTIDE SEQUENCE</scope>
    <source>
        <strain evidence="1">MNPRO001-30</strain>
        <tissue evidence="1">Meninges</tissue>
    </source>
</reference>
<proteinExistence type="predicted"/>
<dbReference type="EMBL" id="JAHQIW010001964">
    <property type="protein sequence ID" value="KAJ1354086.1"/>
    <property type="molecule type" value="Genomic_DNA"/>
</dbReference>
<evidence type="ECO:0000313" key="1">
    <source>
        <dbReference type="EMBL" id="KAJ1354086.1"/>
    </source>
</evidence>
<sequence>MLPILNKSRAEFKEIERQKAENLEHSRILREKQLQLSDVVLSRFQLIVSDLDLMKAALGLIPTPATLCSQSATKALWNATPRVILDFAWRRAEPVFHDIQEEAKNELDVEILGFA</sequence>
<gene>
    <name evidence="1" type="ORF">KIN20_010901</name>
</gene>
<protein>
    <submittedName>
        <fullName evidence="1">Uncharacterized protein</fullName>
    </submittedName>
</protein>